<evidence type="ECO:0000256" key="1">
    <source>
        <dbReference type="SAM" id="MobiDB-lite"/>
    </source>
</evidence>
<reference evidence="3" key="1">
    <citation type="submission" date="2017-04" db="EMBL/GenBank/DDBJ databases">
        <authorList>
            <person name="Varghese N."/>
            <person name="Submissions S."/>
        </authorList>
    </citation>
    <scope>NUCLEOTIDE SEQUENCE [LARGE SCALE GENOMIC DNA]</scope>
    <source>
        <strain evidence="3">NIO-1021</strain>
    </source>
</reference>
<dbReference type="Proteomes" id="UP000192929">
    <property type="component" value="Unassembled WGS sequence"/>
</dbReference>
<dbReference type="EMBL" id="FXAC01000011">
    <property type="protein sequence ID" value="SMF13689.1"/>
    <property type="molecule type" value="Genomic_DNA"/>
</dbReference>
<gene>
    <name evidence="2" type="ORF">SAMN06296028_1112</name>
</gene>
<proteinExistence type="predicted"/>
<feature type="region of interest" description="Disordered" evidence="1">
    <location>
        <begin position="1"/>
        <end position="114"/>
    </location>
</feature>
<dbReference type="AlphaFoldDB" id="A0A1X7DDY6"/>
<sequence>MERLTTPIRGLLQRPGAPSPAGSAATEDEGQRYLEDMSASEMSDKNPAGRLPYAPECEPDSPSSAGRDRAEGCAEDPALSAEQHHDSQVNTGRGAAQRAGSDEAPVEPRNSRRREVSLDVRLTVADRDAIRRRAQVLSVKPSAWARAVMLDALDSRSSKVDQLENNEGVKEAAPTSLAPAVEQLRRVGVNLNQALRKGAAVDDSLLHAVMVAVDEVRASLGDRTRV</sequence>
<protein>
    <submittedName>
        <fullName evidence="2">Uncharacterized protein</fullName>
    </submittedName>
</protein>
<evidence type="ECO:0000313" key="3">
    <source>
        <dbReference type="Proteomes" id="UP000192929"/>
    </source>
</evidence>
<feature type="compositionally biased region" description="Low complexity" evidence="1">
    <location>
        <begin position="15"/>
        <end position="25"/>
    </location>
</feature>
<accession>A0A1X7DDY6</accession>
<keyword evidence="3" id="KW-1185">Reference proteome</keyword>
<dbReference type="Pfam" id="PF21983">
    <property type="entry name" value="NikA-like"/>
    <property type="match status" value="1"/>
</dbReference>
<dbReference type="InterPro" id="IPR053842">
    <property type="entry name" value="NikA-like"/>
</dbReference>
<evidence type="ECO:0000313" key="2">
    <source>
        <dbReference type="EMBL" id="SMF13689.1"/>
    </source>
</evidence>
<name>A0A1X7DDY6_9MICC</name>
<organism evidence="2 3">
    <name type="scientific">Kocuria marina subsp. indica</name>
    <dbReference type="NCBI Taxonomy" id="1049583"/>
    <lineage>
        <taxon>Bacteria</taxon>
        <taxon>Bacillati</taxon>
        <taxon>Actinomycetota</taxon>
        <taxon>Actinomycetes</taxon>
        <taxon>Micrococcales</taxon>
        <taxon>Micrococcaceae</taxon>
        <taxon>Kocuria</taxon>
    </lineage>
</organism>